<protein>
    <submittedName>
        <fullName evidence="2">Uncharacterized protein</fullName>
    </submittedName>
</protein>
<evidence type="ECO:0000313" key="2">
    <source>
        <dbReference type="EMBL" id="KAF5315215.1"/>
    </source>
</evidence>
<name>A0A8H5B1U3_9AGAR</name>
<reference evidence="2 3" key="1">
    <citation type="journal article" date="2020" name="ISME J.">
        <title>Uncovering the hidden diversity of litter-decomposition mechanisms in mushroom-forming fungi.</title>
        <authorList>
            <person name="Floudas D."/>
            <person name="Bentzer J."/>
            <person name="Ahren D."/>
            <person name="Johansson T."/>
            <person name="Persson P."/>
            <person name="Tunlid A."/>
        </authorList>
    </citation>
    <scope>NUCLEOTIDE SEQUENCE [LARGE SCALE GENOMIC DNA]</scope>
    <source>
        <strain evidence="2 3">CBS 101986</strain>
    </source>
</reference>
<dbReference type="Proteomes" id="UP000567179">
    <property type="component" value="Unassembled WGS sequence"/>
</dbReference>
<accession>A0A8H5B1U3</accession>
<proteinExistence type="predicted"/>
<keyword evidence="3" id="KW-1185">Reference proteome</keyword>
<gene>
    <name evidence="2" type="ORF">D9619_007535</name>
</gene>
<dbReference type="EMBL" id="JAACJJ010000043">
    <property type="protein sequence ID" value="KAF5315215.1"/>
    <property type="molecule type" value="Genomic_DNA"/>
</dbReference>
<dbReference type="AlphaFoldDB" id="A0A8H5B1U3"/>
<feature type="region of interest" description="Disordered" evidence="1">
    <location>
        <begin position="17"/>
        <end position="37"/>
    </location>
</feature>
<feature type="compositionally biased region" description="Basic and acidic residues" evidence="1">
    <location>
        <begin position="61"/>
        <end position="75"/>
    </location>
</feature>
<organism evidence="2 3">
    <name type="scientific">Psilocybe cf. subviscida</name>
    <dbReference type="NCBI Taxonomy" id="2480587"/>
    <lineage>
        <taxon>Eukaryota</taxon>
        <taxon>Fungi</taxon>
        <taxon>Dikarya</taxon>
        <taxon>Basidiomycota</taxon>
        <taxon>Agaricomycotina</taxon>
        <taxon>Agaricomycetes</taxon>
        <taxon>Agaricomycetidae</taxon>
        <taxon>Agaricales</taxon>
        <taxon>Agaricineae</taxon>
        <taxon>Strophariaceae</taxon>
        <taxon>Psilocybe</taxon>
    </lineage>
</organism>
<evidence type="ECO:0000256" key="1">
    <source>
        <dbReference type="SAM" id="MobiDB-lite"/>
    </source>
</evidence>
<comment type="caution">
    <text evidence="2">The sequence shown here is derived from an EMBL/GenBank/DDBJ whole genome shotgun (WGS) entry which is preliminary data.</text>
</comment>
<sequence length="138" mass="14872">MTCIRPSHAWLKVIAPETEQHDEPAEGRGPALSGKGVAGHRAAFMDIRTIESRVSLGFEDEERRTGAEKGEKEGLKGAGAPATVKHRSAEEGGGGKVTEKGDRTMYMRIREPVTLQESDEALVAGERTIEVLETTSGE</sequence>
<evidence type="ECO:0000313" key="3">
    <source>
        <dbReference type="Proteomes" id="UP000567179"/>
    </source>
</evidence>
<feature type="region of interest" description="Disordered" evidence="1">
    <location>
        <begin position="59"/>
        <end position="103"/>
    </location>
</feature>